<reference evidence="2" key="2">
    <citation type="submission" date="2023-09" db="EMBL/GenBank/DDBJ databases">
        <authorList>
            <person name="Kim T.W."/>
        </authorList>
    </citation>
    <scope>NUCLEOTIDE SEQUENCE</scope>
    <source>
        <strain evidence="2">KCKM 0438</strain>
    </source>
</reference>
<dbReference type="InterPro" id="IPR012865">
    <property type="entry name" value="DUF1642"/>
</dbReference>
<dbReference type="Pfam" id="PF07852">
    <property type="entry name" value="DUF1642"/>
    <property type="match status" value="1"/>
</dbReference>
<accession>A0AAX4AKR3</accession>
<proteinExistence type="predicted"/>
<dbReference type="EMBL" id="CP133787">
    <property type="protein sequence ID" value="WMX71724.1"/>
    <property type="molecule type" value="Genomic_DNA"/>
</dbReference>
<gene>
    <name evidence="2" type="ORF">RF668_05585</name>
</gene>
<organism evidence="2 3">
    <name type="scientific">Lactococcus lactis subsp. cremoris</name>
    <name type="common">Streptococcus cremoris</name>
    <dbReference type="NCBI Taxonomy" id="1359"/>
    <lineage>
        <taxon>Bacteria</taxon>
        <taxon>Bacillati</taxon>
        <taxon>Bacillota</taxon>
        <taxon>Bacilli</taxon>
        <taxon>Lactobacillales</taxon>
        <taxon>Streptococcaceae</taxon>
        <taxon>Lactococcus</taxon>
    </lineage>
</organism>
<evidence type="ECO:0000313" key="3">
    <source>
        <dbReference type="Proteomes" id="UP001254658"/>
    </source>
</evidence>
<evidence type="ECO:0000256" key="1">
    <source>
        <dbReference type="SAM" id="Coils"/>
    </source>
</evidence>
<keyword evidence="1" id="KW-0175">Coiled coil</keyword>
<dbReference type="Proteomes" id="UP001254658">
    <property type="component" value="Chromosome"/>
</dbReference>
<evidence type="ECO:0000313" key="2">
    <source>
        <dbReference type="EMBL" id="WMX71724.1"/>
    </source>
</evidence>
<dbReference type="AlphaFoldDB" id="A0AAX4AKR3"/>
<reference evidence="2" key="1">
    <citation type="journal article" date="2022" name="Microbiol. Spectr.">
        <title>Optimizing Conditions in the Acid Tolerance Test for Potential Probiotics Using Response Surface Methodology.</title>
        <authorList>
            <person name="Ko H.I."/>
            <person name="Jeong C.H."/>
            <person name="Hong S.W."/>
            <person name="Eun J.B."/>
            <person name="Kim T.W."/>
        </authorList>
    </citation>
    <scope>NUCLEOTIDE SEQUENCE</scope>
    <source>
        <strain evidence="2">KCKM 0438</strain>
    </source>
</reference>
<protein>
    <submittedName>
        <fullName evidence="2">DUF1642 domain-containing protein</fullName>
    </submittedName>
</protein>
<feature type="coiled-coil region" evidence="1">
    <location>
        <begin position="28"/>
        <end position="55"/>
    </location>
</feature>
<sequence>MTKFEDKLEKLPIKTIQHPFGDTEYYKAVHIKTLIAQADEEFQELKEQHGNQAESILLMLEEISTLKSQLQQQALPVVPECVAEFITKIKKVHNSLRFAFNSKFNECPAEYWNEAIVWQLNNPDEFARAWLDGYEVEKPQLFYIGLPNVYGLKNKILVSKVENGTIVEFSNGKNYALKFTEQEIKSIDERYWQFAVPVEDGE</sequence>
<dbReference type="RefSeq" id="WP_309559429.1">
    <property type="nucleotide sequence ID" value="NZ_CP133787.1"/>
</dbReference>
<name>A0AAX4AKR3_LACLC</name>